<organism evidence="1 2">
    <name type="scientific">Yersinia pestis PY-08</name>
    <dbReference type="NCBI Taxonomy" id="992134"/>
    <lineage>
        <taxon>Bacteria</taxon>
        <taxon>Pseudomonadati</taxon>
        <taxon>Pseudomonadota</taxon>
        <taxon>Gammaproteobacteria</taxon>
        <taxon>Enterobacterales</taxon>
        <taxon>Yersiniaceae</taxon>
        <taxon>Yersinia</taxon>
    </lineage>
</organism>
<comment type="caution">
    <text evidence="1">The sequence shown here is derived from an EMBL/GenBank/DDBJ whole genome shotgun (WGS) entry which is preliminary data.</text>
</comment>
<dbReference type="Proteomes" id="UP000003231">
    <property type="component" value="Unassembled WGS sequence"/>
</dbReference>
<evidence type="ECO:0000313" key="2">
    <source>
        <dbReference type="Proteomes" id="UP000003231"/>
    </source>
</evidence>
<proteinExistence type="predicted"/>
<name>A0AB72ZGF3_YERPE</name>
<protein>
    <submittedName>
        <fullName evidence="1">Uncharacterized protein</fullName>
    </submittedName>
</protein>
<gene>
    <name evidence="1" type="ORF">YPPY08_3696</name>
</gene>
<dbReference type="AlphaFoldDB" id="A0AB72ZGF3"/>
<sequence>MSKQDLAMTHYGLLRLIYWLKIPPKVLYQNIYLSIYFLSIVETNDRY</sequence>
<accession>A0AB72ZGF3</accession>
<dbReference type="EMBL" id="AKRT01000406">
    <property type="protein sequence ID" value="EIR15118.1"/>
    <property type="molecule type" value="Genomic_DNA"/>
</dbReference>
<evidence type="ECO:0000313" key="1">
    <source>
        <dbReference type="EMBL" id="EIR15118.1"/>
    </source>
</evidence>
<reference evidence="1 2" key="1">
    <citation type="submission" date="2012-05" db="EMBL/GenBank/DDBJ databases">
        <title>Genome sequence of Yersinia Pestis PY-08.</title>
        <authorList>
            <person name="Santana-Cruz I."/>
            <person name="Sengamalay N."/>
            <person name="McCracken C."/>
            <person name="Daugherty S.C."/>
            <person name="Maroo A."/>
            <person name="Vara P.G."/>
            <person name="Tallon L.J."/>
            <person name="Sadzewicz L."/>
            <person name="Vinetz J.M."/>
            <person name="Cespedes Zambrano M.J."/>
            <person name="Fraser-Liggett C.M."/>
            <person name="Tettelin H."/>
        </authorList>
    </citation>
    <scope>NUCLEOTIDE SEQUENCE [LARGE SCALE GENOMIC DNA]</scope>
    <source>
        <strain evidence="1 2">PY-08</strain>
    </source>
</reference>